<feature type="transmembrane region" description="Helical" evidence="5">
    <location>
        <begin position="195"/>
        <end position="217"/>
    </location>
</feature>
<feature type="transmembrane region" description="Helical" evidence="5">
    <location>
        <begin position="358"/>
        <end position="380"/>
    </location>
</feature>
<name>A0A210QJ59_MIZYE</name>
<feature type="transmembrane region" description="Helical" evidence="5">
    <location>
        <begin position="101"/>
        <end position="118"/>
    </location>
</feature>
<dbReference type="GO" id="GO:0022857">
    <property type="term" value="F:transmembrane transporter activity"/>
    <property type="evidence" value="ECO:0007669"/>
    <property type="project" value="InterPro"/>
</dbReference>
<dbReference type="InterPro" id="IPR036259">
    <property type="entry name" value="MFS_trans_sf"/>
</dbReference>
<comment type="subcellular location">
    <subcellularLocation>
        <location evidence="1">Membrane</location>
        <topology evidence="1">Multi-pass membrane protein</topology>
    </subcellularLocation>
</comment>
<keyword evidence="2 5" id="KW-0812">Transmembrane</keyword>
<evidence type="ECO:0000256" key="4">
    <source>
        <dbReference type="ARBA" id="ARBA00023136"/>
    </source>
</evidence>
<dbReference type="Pfam" id="PF07690">
    <property type="entry name" value="MFS_1"/>
    <property type="match status" value="1"/>
</dbReference>
<evidence type="ECO:0000313" key="7">
    <source>
        <dbReference type="Proteomes" id="UP000242188"/>
    </source>
</evidence>
<dbReference type="Gene3D" id="1.20.1250.20">
    <property type="entry name" value="MFS general substrate transporter like domains"/>
    <property type="match status" value="1"/>
</dbReference>
<feature type="transmembrane region" description="Helical" evidence="5">
    <location>
        <begin position="301"/>
        <end position="321"/>
    </location>
</feature>
<dbReference type="Proteomes" id="UP000242188">
    <property type="component" value="Unassembled WGS sequence"/>
</dbReference>
<dbReference type="InterPro" id="IPR011701">
    <property type="entry name" value="MFS"/>
</dbReference>
<proteinExistence type="predicted"/>
<dbReference type="OrthoDB" id="3026777at2759"/>
<feature type="transmembrane region" description="Helical" evidence="5">
    <location>
        <begin position="130"/>
        <end position="151"/>
    </location>
</feature>
<gene>
    <name evidence="6" type="ORF">KP79_PYT16171</name>
</gene>
<dbReference type="PANTHER" id="PTHR23507">
    <property type="entry name" value="ZGC:174356"/>
    <property type="match status" value="1"/>
</dbReference>
<accession>A0A210QJ59</accession>
<keyword evidence="4 5" id="KW-0472">Membrane</keyword>
<feature type="transmembrane region" description="Helical" evidence="5">
    <location>
        <begin position="73"/>
        <end position="94"/>
    </location>
</feature>
<reference evidence="6 7" key="1">
    <citation type="journal article" date="2017" name="Nat. Ecol. Evol.">
        <title>Scallop genome provides insights into evolution of bilaterian karyotype and development.</title>
        <authorList>
            <person name="Wang S."/>
            <person name="Zhang J."/>
            <person name="Jiao W."/>
            <person name="Li J."/>
            <person name="Xun X."/>
            <person name="Sun Y."/>
            <person name="Guo X."/>
            <person name="Huan P."/>
            <person name="Dong B."/>
            <person name="Zhang L."/>
            <person name="Hu X."/>
            <person name="Sun X."/>
            <person name="Wang J."/>
            <person name="Zhao C."/>
            <person name="Wang Y."/>
            <person name="Wang D."/>
            <person name="Huang X."/>
            <person name="Wang R."/>
            <person name="Lv J."/>
            <person name="Li Y."/>
            <person name="Zhang Z."/>
            <person name="Liu B."/>
            <person name="Lu W."/>
            <person name="Hui Y."/>
            <person name="Liang J."/>
            <person name="Zhou Z."/>
            <person name="Hou R."/>
            <person name="Li X."/>
            <person name="Liu Y."/>
            <person name="Li H."/>
            <person name="Ning X."/>
            <person name="Lin Y."/>
            <person name="Zhao L."/>
            <person name="Xing Q."/>
            <person name="Dou J."/>
            <person name="Li Y."/>
            <person name="Mao J."/>
            <person name="Guo H."/>
            <person name="Dou H."/>
            <person name="Li T."/>
            <person name="Mu C."/>
            <person name="Jiang W."/>
            <person name="Fu Q."/>
            <person name="Fu X."/>
            <person name="Miao Y."/>
            <person name="Liu J."/>
            <person name="Yu Q."/>
            <person name="Li R."/>
            <person name="Liao H."/>
            <person name="Li X."/>
            <person name="Kong Y."/>
            <person name="Jiang Z."/>
            <person name="Chourrout D."/>
            <person name="Li R."/>
            <person name="Bao Z."/>
        </authorList>
    </citation>
    <scope>NUCLEOTIDE SEQUENCE [LARGE SCALE GENOMIC DNA]</scope>
    <source>
        <strain evidence="6 7">PY_sf001</strain>
    </source>
</reference>
<feature type="transmembrane region" description="Helical" evidence="5">
    <location>
        <begin position="171"/>
        <end position="189"/>
    </location>
</feature>
<protein>
    <submittedName>
        <fullName evidence="6">Solute carrier family 46 member 3</fullName>
    </submittedName>
</protein>
<keyword evidence="7" id="KW-1185">Reference proteome</keyword>
<organism evidence="6 7">
    <name type="scientific">Mizuhopecten yessoensis</name>
    <name type="common">Japanese scallop</name>
    <name type="synonym">Patinopecten yessoensis</name>
    <dbReference type="NCBI Taxonomy" id="6573"/>
    <lineage>
        <taxon>Eukaryota</taxon>
        <taxon>Metazoa</taxon>
        <taxon>Spiralia</taxon>
        <taxon>Lophotrochozoa</taxon>
        <taxon>Mollusca</taxon>
        <taxon>Bivalvia</taxon>
        <taxon>Autobranchia</taxon>
        <taxon>Pteriomorphia</taxon>
        <taxon>Pectinida</taxon>
        <taxon>Pectinoidea</taxon>
        <taxon>Pectinidae</taxon>
        <taxon>Mizuhopecten</taxon>
    </lineage>
</organism>
<evidence type="ECO:0000256" key="1">
    <source>
        <dbReference type="ARBA" id="ARBA00004141"/>
    </source>
</evidence>
<dbReference type="EMBL" id="NEDP02003450">
    <property type="protein sequence ID" value="OWF48631.1"/>
    <property type="molecule type" value="Genomic_DNA"/>
</dbReference>
<evidence type="ECO:0000256" key="5">
    <source>
        <dbReference type="SAM" id="Phobius"/>
    </source>
</evidence>
<feature type="transmembrane region" description="Helical" evidence="5">
    <location>
        <begin position="333"/>
        <end position="352"/>
    </location>
</feature>
<feature type="transmembrane region" description="Helical" evidence="5">
    <location>
        <begin position="424"/>
        <end position="445"/>
    </location>
</feature>
<sequence length="501" mass="55482">MDDNCCSYDMMVVELIFFLYKTGESMLDATTRPYIVKAVCQETFPHNASICFDLDQYPEHENNVQAIAGSYLMYYRLLVNLPAVFLGLFCGAYSDRYGRKLPMLLPSIGSVLGVLLYIPSLMIPDFRIPLILMGASLQGIFGKSSVITMAVNSYVSDISEMDERTKKLGKLLAMNFFGLFAGSLLSGLLQDTTDMLTTFCCVVMIHAAVVLITVFAMNDSIAFPSKLVENKGLKGECCDIFKPSNIKDSVMVIFKQRPNNTRNIILILFFTSVLNQTCKVGEMDITVLFVSRSPLNWPKSWYGYLLSVDYAVMGSCLFLILPLLTVFMKVPDAALLLIGITCKIVRLTWAGFCRETWMVYVSVVIGAFAGMITSSMRSLLSKSVDEDEAGKIFSLLACGETASKLLGVVVFVNIYSATASMFPGFAYVLEAFIYLCMFVMVCYMYKDIRSTGTVNLMQAFSEPPTYGTTTGSYDTRDGKLPVVDELEEQSSFPAPLPATTP</sequence>
<dbReference type="GO" id="GO:0016020">
    <property type="term" value="C:membrane"/>
    <property type="evidence" value="ECO:0007669"/>
    <property type="project" value="UniProtKB-SubCell"/>
</dbReference>
<dbReference type="AlphaFoldDB" id="A0A210QJ59"/>
<dbReference type="PANTHER" id="PTHR23507:SF1">
    <property type="entry name" value="FI18259P1-RELATED"/>
    <property type="match status" value="1"/>
</dbReference>
<evidence type="ECO:0000313" key="6">
    <source>
        <dbReference type="EMBL" id="OWF48631.1"/>
    </source>
</evidence>
<comment type="caution">
    <text evidence="6">The sequence shown here is derived from an EMBL/GenBank/DDBJ whole genome shotgun (WGS) entry which is preliminary data.</text>
</comment>
<evidence type="ECO:0000256" key="2">
    <source>
        <dbReference type="ARBA" id="ARBA00022692"/>
    </source>
</evidence>
<keyword evidence="3 5" id="KW-1133">Transmembrane helix</keyword>
<evidence type="ECO:0000256" key="3">
    <source>
        <dbReference type="ARBA" id="ARBA00022989"/>
    </source>
</evidence>
<dbReference type="SUPFAM" id="SSF103473">
    <property type="entry name" value="MFS general substrate transporter"/>
    <property type="match status" value="1"/>
</dbReference>